<dbReference type="GO" id="GO:0008234">
    <property type="term" value="F:cysteine-type peptidase activity"/>
    <property type="evidence" value="ECO:0007669"/>
    <property type="project" value="UniProtKB-KW"/>
</dbReference>
<dbReference type="AlphaFoldDB" id="A0A448NXF1"/>
<dbReference type="Pfam" id="PF00877">
    <property type="entry name" value="NLPC_P60"/>
    <property type="match status" value="1"/>
</dbReference>
<dbReference type="GeneID" id="82883541"/>
<evidence type="ECO:0000256" key="1">
    <source>
        <dbReference type="ARBA" id="ARBA00007074"/>
    </source>
</evidence>
<feature type="region of interest" description="Disordered" evidence="5">
    <location>
        <begin position="1"/>
        <end position="21"/>
    </location>
</feature>
<dbReference type="InterPro" id="IPR000064">
    <property type="entry name" value="NLP_P60_dom"/>
</dbReference>
<dbReference type="EMBL" id="LR134473">
    <property type="protein sequence ID" value="VEI02559.1"/>
    <property type="molecule type" value="Genomic_DNA"/>
</dbReference>
<dbReference type="OrthoDB" id="5177647at2"/>
<dbReference type="STRING" id="1122997.GCA_000425285_01122"/>
<dbReference type="InterPro" id="IPR038765">
    <property type="entry name" value="Papain-like_cys_pep_sf"/>
</dbReference>
<reference evidence="6 7" key="1">
    <citation type="submission" date="2018-12" db="EMBL/GenBank/DDBJ databases">
        <authorList>
            <consortium name="Pathogen Informatics"/>
        </authorList>
    </citation>
    <scope>NUCLEOTIDE SEQUENCE [LARGE SCALE GENOMIC DNA]</scope>
    <source>
        <strain evidence="6 7">NCTC13652</strain>
    </source>
</reference>
<name>A0A448NXF1_9ACTN</name>
<dbReference type="Gene3D" id="3.90.1720.10">
    <property type="entry name" value="endopeptidase domain like (from Nostoc punctiforme)"/>
    <property type="match status" value="1"/>
</dbReference>
<gene>
    <name evidence="6" type="ORF">NCTC13652_00738</name>
</gene>
<sequence>MAQDRQTSSATRPCSTGRRSRIGRSLAATALSGVIVVSGLVGGQGSAAAAPDTVSEAKSNLDAISAQTAKIQDSYTKAQAQLDTTSKKLATANKDLTAQRAKVSSMRSTLSSLAVNDYQSGGVSLTAQLVTSGDSAQFLSKLATVQNVSDRTKSQFLAFQTQQGLLQTLEKQAAADRATIKSNRDAQAKLLKQSQAKQDEANQILDRLTAQEKERLAQEQAAAAAANLARAAAQTSRSNSRPAAPSTSASSTPRKASSSSSTGSSASGRAATAIAFAMSKVGGPYVMGGTGPTAYDCSGLMQAAWASAGVSLPRTSEEQFNAGTPVSTGSLQPGDLVFYYGVPPSHVAMYIGNGQIVHAANPSAGIKTSPVGEMPIAGARRVG</sequence>
<dbReference type="PROSITE" id="PS51935">
    <property type="entry name" value="NLPC_P60"/>
    <property type="match status" value="1"/>
</dbReference>
<protein>
    <submittedName>
        <fullName evidence="6">Probable endopeptidase cgR_2070</fullName>
        <ecNumber evidence="6">3.4.-.-</ecNumber>
    </submittedName>
</protein>
<keyword evidence="2" id="KW-0645">Protease</keyword>
<evidence type="ECO:0000313" key="6">
    <source>
        <dbReference type="EMBL" id="VEI02559.1"/>
    </source>
</evidence>
<keyword evidence="7" id="KW-1185">Reference proteome</keyword>
<evidence type="ECO:0000256" key="5">
    <source>
        <dbReference type="SAM" id="MobiDB-lite"/>
    </source>
</evidence>
<organism evidence="6 7">
    <name type="scientific">Acidipropionibacterium jensenii</name>
    <dbReference type="NCBI Taxonomy" id="1749"/>
    <lineage>
        <taxon>Bacteria</taxon>
        <taxon>Bacillati</taxon>
        <taxon>Actinomycetota</taxon>
        <taxon>Actinomycetes</taxon>
        <taxon>Propionibacteriales</taxon>
        <taxon>Propionibacteriaceae</taxon>
        <taxon>Acidipropionibacterium</taxon>
    </lineage>
</organism>
<dbReference type="GO" id="GO:0006508">
    <property type="term" value="P:proteolysis"/>
    <property type="evidence" value="ECO:0007669"/>
    <property type="project" value="UniProtKB-KW"/>
</dbReference>
<dbReference type="RefSeq" id="WP_084149296.1">
    <property type="nucleotide sequence ID" value="NZ_CP040635.1"/>
</dbReference>
<accession>A0A448NXF1</accession>
<dbReference type="Proteomes" id="UP000277858">
    <property type="component" value="Chromosome"/>
</dbReference>
<dbReference type="Gene3D" id="6.10.250.3150">
    <property type="match status" value="1"/>
</dbReference>
<evidence type="ECO:0000256" key="3">
    <source>
        <dbReference type="ARBA" id="ARBA00022801"/>
    </source>
</evidence>
<evidence type="ECO:0000256" key="2">
    <source>
        <dbReference type="ARBA" id="ARBA00022670"/>
    </source>
</evidence>
<feature type="compositionally biased region" description="Polar residues" evidence="5">
    <location>
        <begin position="1"/>
        <end position="14"/>
    </location>
</feature>
<dbReference type="InterPro" id="IPR051794">
    <property type="entry name" value="PG_Endopeptidase_C40"/>
</dbReference>
<dbReference type="SUPFAM" id="SSF54001">
    <property type="entry name" value="Cysteine proteinases"/>
    <property type="match status" value="1"/>
</dbReference>
<evidence type="ECO:0000256" key="4">
    <source>
        <dbReference type="ARBA" id="ARBA00022807"/>
    </source>
</evidence>
<dbReference type="PANTHER" id="PTHR47359">
    <property type="entry name" value="PEPTIDOGLYCAN DL-ENDOPEPTIDASE CWLO"/>
    <property type="match status" value="1"/>
</dbReference>
<feature type="region of interest" description="Disordered" evidence="5">
    <location>
        <begin position="228"/>
        <end position="266"/>
    </location>
</feature>
<proteinExistence type="inferred from homology"/>
<evidence type="ECO:0000313" key="7">
    <source>
        <dbReference type="Proteomes" id="UP000277858"/>
    </source>
</evidence>
<keyword evidence="3 6" id="KW-0378">Hydrolase</keyword>
<comment type="similarity">
    <text evidence="1">Belongs to the peptidase C40 family.</text>
</comment>
<dbReference type="PANTHER" id="PTHR47359:SF3">
    <property type="entry name" value="NLP_P60 DOMAIN-CONTAINING PROTEIN-RELATED"/>
    <property type="match status" value="1"/>
</dbReference>
<keyword evidence="4" id="KW-0788">Thiol protease</keyword>
<dbReference type="EC" id="3.4.-.-" evidence="6"/>